<dbReference type="KEGG" id="tva:4753344"/>
<evidence type="ECO:0000256" key="11">
    <source>
        <dbReference type="ARBA" id="ARBA00023136"/>
    </source>
</evidence>
<keyword evidence="14" id="KW-0675">Receptor</keyword>
<keyword evidence="6" id="KW-0732">Signal</keyword>
<evidence type="ECO:0000256" key="8">
    <source>
        <dbReference type="ARBA" id="ARBA00022777"/>
    </source>
</evidence>
<reference evidence="17" key="2">
    <citation type="journal article" date="2007" name="Science">
        <title>Draft genome sequence of the sexually transmitted pathogen Trichomonas vaginalis.</title>
        <authorList>
            <person name="Carlton J.M."/>
            <person name="Hirt R.P."/>
            <person name="Silva J.C."/>
            <person name="Delcher A.L."/>
            <person name="Schatz M."/>
            <person name="Zhao Q."/>
            <person name="Wortman J.R."/>
            <person name="Bidwell S.L."/>
            <person name="Alsmark U.C.M."/>
            <person name="Besteiro S."/>
            <person name="Sicheritz-Ponten T."/>
            <person name="Noel C.J."/>
            <person name="Dacks J.B."/>
            <person name="Foster P.G."/>
            <person name="Simillion C."/>
            <person name="Van de Peer Y."/>
            <person name="Miranda-Saavedra D."/>
            <person name="Barton G.J."/>
            <person name="Westrop G.D."/>
            <person name="Mueller S."/>
            <person name="Dessi D."/>
            <person name="Fiori P.L."/>
            <person name="Ren Q."/>
            <person name="Paulsen I."/>
            <person name="Zhang H."/>
            <person name="Bastida-Corcuera F.D."/>
            <person name="Simoes-Barbosa A."/>
            <person name="Brown M.T."/>
            <person name="Hayes R.D."/>
            <person name="Mukherjee M."/>
            <person name="Okumura C.Y."/>
            <person name="Schneider R."/>
            <person name="Smith A.J."/>
            <person name="Vanacova S."/>
            <person name="Villalvazo M."/>
            <person name="Haas B.J."/>
            <person name="Pertea M."/>
            <person name="Feldblyum T.V."/>
            <person name="Utterback T.R."/>
            <person name="Shu C.L."/>
            <person name="Osoegawa K."/>
            <person name="de Jong P.J."/>
            <person name="Hrdy I."/>
            <person name="Horvathova L."/>
            <person name="Zubacova Z."/>
            <person name="Dolezal P."/>
            <person name="Malik S.B."/>
            <person name="Logsdon J.M. Jr."/>
            <person name="Henze K."/>
            <person name="Gupta A."/>
            <person name="Wang C.C."/>
            <person name="Dunne R.L."/>
            <person name="Upcroft J.A."/>
            <person name="Upcroft P."/>
            <person name="White O."/>
            <person name="Salzberg S.L."/>
            <person name="Tang P."/>
            <person name="Chiu C.-H."/>
            <person name="Lee Y.-S."/>
            <person name="Embley T.M."/>
            <person name="Coombs G.H."/>
            <person name="Mottram J.C."/>
            <person name="Tachezy J."/>
            <person name="Fraser-Liggett C.M."/>
            <person name="Johnson P.J."/>
        </authorList>
    </citation>
    <scope>NUCLEOTIDE SEQUENCE [LARGE SCALE GENOMIC DNA]</scope>
    <source>
        <strain evidence="17">G3</strain>
    </source>
</reference>
<protein>
    <recommendedName>
        <fullName evidence="2">receptor protein-tyrosine kinase</fullName>
        <ecNumber evidence="2">2.7.10.1</ecNumber>
    </recommendedName>
</protein>
<evidence type="ECO:0000256" key="4">
    <source>
        <dbReference type="ARBA" id="ARBA00022679"/>
    </source>
</evidence>
<evidence type="ECO:0000256" key="6">
    <source>
        <dbReference type="ARBA" id="ARBA00022729"/>
    </source>
</evidence>
<dbReference type="InterPro" id="IPR055163">
    <property type="entry name" value="ALK/LTK-like_GRD"/>
</dbReference>
<evidence type="ECO:0000256" key="2">
    <source>
        <dbReference type="ARBA" id="ARBA00011902"/>
    </source>
</evidence>
<dbReference type="RefSeq" id="XP_001308517.1">
    <property type="nucleotide sequence ID" value="XM_001308516.1"/>
</dbReference>
<evidence type="ECO:0000259" key="16">
    <source>
        <dbReference type="Pfam" id="PF12810"/>
    </source>
</evidence>
<evidence type="ECO:0000256" key="3">
    <source>
        <dbReference type="ARBA" id="ARBA00022475"/>
    </source>
</evidence>
<evidence type="ECO:0000313" key="18">
    <source>
        <dbReference type="Proteomes" id="UP000001542"/>
    </source>
</evidence>
<keyword evidence="5" id="KW-0812">Transmembrane</keyword>
<keyword evidence="10" id="KW-1133">Transmembrane helix</keyword>
<evidence type="ECO:0000256" key="13">
    <source>
        <dbReference type="ARBA" id="ARBA00023157"/>
    </source>
</evidence>
<keyword evidence="13" id="KW-1015">Disulfide bond</keyword>
<dbReference type="AlphaFoldDB" id="A2FHP3"/>
<comment type="subcellular location">
    <subcellularLocation>
        <location evidence="1">Cell membrane</location>
        <topology evidence="1">Single-pass type I membrane protein</topology>
    </subcellularLocation>
</comment>
<keyword evidence="4" id="KW-0808">Transferase</keyword>
<dbReference type="Proteomes" id="UP000001542">
    <property type="component" value="Unassembled WGS sequence"/>
</dbReference>
<dbReference type="VEuPathDB" id="TrichDB:TVAG_370910"/>
<accession>A2FHP3</accession>
<dbReference type="Pfam" id="PF12810">
    <property type="entry name" value="ALK_LTK_GRD"/>
    <property type="match status" value="1"/>
</dbReference>
<gene>
    <name evidence="17" type="ORF">TVAG_370910</name>
</gene>
<evidence type="ECO:0000256" key="10">
    <source>
        <dbReference type="ARBA" id="ARBA00022989"/>
    </source>
</evidence>
<dbReference type="GO" id="GO:0005524">
    <property type="term" value="F:ATP binding"/>
    <property type="evidence" value="ECO:0007669"/>
    <property type="project" value="UniProtKB-KW"/>
</dbReference>
<evidence type="ECO:0000256" key="7">
    <source>
        <dbReference type="ARBA" id="ARBA00022741"/>
    </source>
</evidence>
<dbReference type="InParanoid" id="A2FHP3"/>
<proteinExistence type="predicted"/>
<keyword evidence="15" id="KW-0325">Glycoprotein</keyword>
<name>A2FHP3_TRIV3</name>
<evidence type="ECO:0000256" key="1">
    <source>
        <dbReference type="ARBA" id="ARBA00004251"/>
    </source>
</evidence>
<dbReference type="VEuPathDB" id="TrichDB:TVAGG3_0946530"/>
<dbReference type="GO" id="GO:0004714">
    <property type="term" value="F:transmembrane receptor protein tyrosine kinase activity"/>
    <property type="evidence" value="ECO:0007669"/>
    <property type="project" value="UniProtKB-EC"/>
</dbReference>
<keyword evidence="9" id="KW-0067">ATP-binding</keyword>
<dbReference type="GO" id="GO:0005886">
    <property type="term" value="C:plasma membrane"/>
    <property type="evidence" value="ECO:0007669"/>
    <property type="project" value="UniProtKB-SubCell"/>
</dbReference>
<organism evidence="17 18">
    <name type="scientific">Trichomonas vaginalis (strain ATCC PRA-98 / G3)</name>
    <dbReference type="NCBI Taxonomy" id="412133"/>
    <lineage>
        <taxon>Eukaryota</taxon>
        <taxon>Metamonada</taxon>
        <taxon>Parabasalia</taxon>
        <taxon>Trichomonadida</taxon>
        <taxon>Trichomonadidae</taxon>
        <taxon>Trichomonas</taxon>
    </lineage>
</organism>
<keyword evidence="12" id="KW-0829">Tyrosine-protein kinase</keyword>
<dbReference type="EMBL" id="DS113798">
    <property type="protein sequence ID" value="EAX95587.1"/>
    <property type="molecule type" value="Genomic_DNA"/>
</dbReference>
<evidence type="ECO:0000256" key="15">
    <source>
        <dbReference type="ARBA" id="ARBA00023180"/>
    </source>
</evidence>
<evidence type="ECO:0000256" key="14">
    <source>
        <dbReference type="ARBA" id="ARBA00023170"/>
    </source>
</evidence>
<keyword evidence="7" id="KW-0547">Nucleotide-binding</keyword>
<evidence type="ECO:0000313" key="17">
    <source>
        <dbReference type="EMBL" id="EAX95587.1"/>
    </source>
</evidence>
<sequence length="276" mass="29002">MEPMVNSCSIVTGKGAYVSGIIKINQVFDFYVYVGEKGKLNGATFNGNSQQNEISGGGATDIRLINKTKWYEFDSLKSRIMVAAGAGSGERLCGGDGGMLVGLITNQIYTYQLNGSTGGTQTSGGIYGCDTYHHGCGKSGMFGIGGSGNGGRDNGPSGGGGYYGGGGTPWAGSAGGGSSFISGYQGCDAIFENSTESHIYHSGNPFHYSGKYFTDGIMIDGQHEMPTTDMTSTELGHDGNGYAIITYISSNVICSCQMNIYLMKYFLISNYFIILS</sequence>
<keyword evidence="3" id="KW-1003">Cell membrane</keyword>
<keyword evidence="11" id="KW-0472">Membrane</keyword>
<keyword evidence="8" id="KW-0418">Kinase</keyword>
<keyword evidence="18" id="KW-1185">Reference proteome</keyword>
<dbReference type="EC" id="2.7.10.1" evidence="2"/>
<evidence type="ECO:0000256" key="12">
    <source>
        <dbReference type="ARBA" id="ARBA00023137"/>
    </source>
</evidence>
<evidence type="ECO:0000256" key="9">
    <source>
        <dbReference type="ARBA" id="ARBA00022840"/>
    </source>
</evidence>
<feature type="domain" description="ALK/LTK-like glycine-rich" evidence="16">
    <location>
        <begin position="12"/>
        <end position="248"/>
    </location>
</feature>
<reference evidence="17" key="1">
    <citation type="submission" date="2006-10" db="EMBL/GenBank/DDBJ databases">
        <authorList>
            <person name="Amadeo P."/>
            <person name="Zhao Q."/>
            <person name="Wortman J."/>
            <person name="Fraser-Liggett C."/>
            <person name="Carlton J."/>
        </authorList>
    </citation>
    <scope>NUCLEOTIDE SEQUENCE</scope>
    <source>
        <strain evidence="17">G3</strain>
    </source>
</reference>
<evidence type="ECO:0000256" key="5">
    <source>
        <dbReference type="ARBA" id="ARBA00022692"/>
    </source>
</evidence>